<keyword evidence="2" id="KW-1185">Reference proteome</keyword>
<dbReference type="Proteomes" id="UP000836841">
    <property type="component" value="Chromosome 6"/>
</dbReference>
<name>A0AAU9SVG1_THLAR</name>
<feature type="non-terminal residue" evidence="1">
    <location>
        <position position="102"/>
    </location>
</feature>
<sequence length="102" mass="12343">HFYCDVESRKSKTTPTRFVALRNVFWSSDKIPIFISQRFSAEISDPSFRKYSICICDVDPCRRLRRRRQQLRPRIDHSRHGLSPSRKKYNKMFDWSLKAKMM</sequence>
<dbReference type="AlphaFoldDB" id="A0AAU9SVG1"/>
<proteinExistence type="predicted"/>
<gene>
    <name evidence="1" type="ORF">TAV2_LOCUS20661</name>
</gene>
<organism evidence="1 2">
    <name type="scientific">Thlaspi arvense</name>
    <name type="common">Field penny-cress</name>
    <dbReference type="NCBI Taxonomy" id="13288"/>
    <lineage>
        <taxon>Eukaryota</taxon>
        <taxon>Viridiplantae</taxon>
        <taxon>Streptophyta</taxon>
        <taxon>Embryophyta</taxon>
        <taxon>Tracheophyta</taxon>
        <taxon>Spermatophyta</taxon>
        <taxon>Magnoliopsida</taxon>
        <taxon>eudicotyledons</taxon>
        <taxon>Gunneridae</taxon>
        <taxon>Pentapetalae</taxon>
        <taxon>rosids</taxon>
        <taxon>malvids</taxon>
        <taxon>Brassicales</taxon>
        <taxon>Brassicaceae</taxon>
        <taxon>Thlaspideae</taxon>
        <taxon>Thlaspi</taxon>
    </lineage>
</organism>
<reference evidence="1 2" key="1">
    <citation type="submission" date="2022-03" db="EMBL/GenBank/DDBJ databases">
        <authorList>
            <person name="Nunn A."/>
            <person name="Chopra R."/>
            <person name="Nunn A."/>
            <person name="Contreras Garrido A."/>
        </authorList>
    </citation>
    <scope>NUCLEOTIDE SEQUENCE [LARGE SCALE GENOMIC DNA]</scope>
</reference>
<evidence type="ECO:0000313" key="1">
    <source>
        <dbReference type="EMBL" id="CAH2071894.1"/>
    </source>
</evidence>
<dbReference type="EMBL" id="OU466862">
    <property type="protein sequence ID" value="CAH2071894.1"/>
    <property type="molecule type" value="Genomic_DNA"/>
</dbReference>
<evidence type="ECO:0000313" key="2">
    <source>
        <dbReference type="Proteomes" id="UP000836841"/>
    </source>
</evidence>
<protein>
    <submittedName>
        <fullName evidence="1">Uncharacterized protein</fullName>
    </submittedName>
</protein>
<accession>A0AAU9SVG1</accession>